<comment type="function">
    <text evidence="8">Major component of the acid-resistance (AR) system allowing enteric pathogens to survive the acidic environment in the stomach. Exchanges extracellular arginine for its intracellular decarboxylation product agmatine (Agm) thereby expelling intracellular protons. Probably undergoes several conformational states in order to translocate the substrate across the membrane; keeps the substrate accessible to only 1 side of the membrane at a time by opening and closing 3 membrane-internal gates.</text>
</comment>
<protein>
    <recommendedName>
        <fullName evidence="3">Arginine/agmatine antiporter</fullName>
    </recommendedName>
</protein>
<feature type="transmembrane region" description="Helical" evidence="9">
    <location>
        <begin position="204"/>
        <end position="226"/>
    </location>
</feature>
<accession>A0A7W5FX91</accession>
<evidence type="ECO:0000256" key="3">
    <source>
        <dbReference type="ARBA" id="ARBA00021069"/>
    </source>
</evidence>
<comment type="subcellular location">
    <subcellularLocation>
        <location evidence="1">Cell membrane</location>
        <topology evidence="1">Multi-pass membrane protein</topology>
    </subcellularLocation>
</comment>
<evidence type="ECO:0000256" key="4">
    <source>
        <dbReference type="ARBA" id="ARBA00022475"/>
    </source>
</evidence>
<reference evidence="10 11" key="1">
    <citation type="submission" date="2020-08" db="EMBL/GenBank/DDBJ databases">
        <title>Genomic Encyclopedia of Type Strains, Phase III (KMG-III): the genomes of soil and plant-associated and newly described type strains.</title>
        <authorList>
            <person name="Whitman W."/>
        </authorList>
    </citation>
    <scope>NUCLEOTIDE SEQUENCE [LARGE SCALE GENOMIC DNA]</scope>
    <source>
        <strain evidence="10 11">CECT 8897</strain>
    </source>
</reference>
<dbReference type="PANTHER" id="PTHR42770">
    <property type="entry name" value="AMINO ACID TRANSPORTER-RELATED"/>
    <property type="match status" value="1"/>
</dbReference>
<dbReference type="AlphaFoldDB" id="A0A7W5FX91"/>
<keyword evidence="5 9" id="KW-0812">Transmembrane</keyword>
<dbReference type="PANTHER" id="PTHR42770:SF18">
    <property type="entry name" value="ARGININE_AGMATINE ANTIPORTER"/>
    <property type="match status" value="1"/>
</dbReference>
<gene>
    <name evidence="10" type="ORF">FHS03_005114</name>
</gene>
<keyword evidence="4" id="KW-1003">Cell membrane</keyword>
<evidence type="ECO:0000256" key="7">
    <source>
        <dbReference type="ARBA" id="ARBA00023136"/>
    </source>
</evidence>
<evidence type="ECO:0000256" key="1">
    <source>
        <dbReference type="ARBA" id="ARBA00004651"/>
    </source>
</evidence>
<feature type="transmembrane region" description="Helical" evidence="9">
    <location>
        <begin position="21"/>
        <end position="40"/>
    </location>
</feature>
<proteinExistence type="inferred from homology"/>
<comment type="caution">
    <text evidence="10">The sequence shown here is derived from an EMBL/GenBank/DDBJ whole genome shotgun (WGS) entry which is preliminary data.</text>
</comment>
<evidence type="ECO:0000256" key="9">
    <source>
        <dbReference type="SAM" id="Phobius"/>
    </source>
</evidence>
<feature type="transmembrane region" description="Helical" evidence="9">
    <location>
        <begin position="333"/>
        <end position="354"/>
    </location>
</feature>
<dbReference type="EMBL" id="JACHXD010000023">
    <property type="protein sequence ID" value="MBB3122018.1"/>
    <property type="molecule type" value="Genomic_DNA"/>
</dbReference>
<feature type="transmembrane region" description="Helical" evidence="9">
    <location>
        <begin position="288"/>
        <end position="312"/>
    </location>
</feature>
<evidence type="ECO:0000313" key="11">
    <source>
        <dbReference type="Proteomes" id="UP000541535"/>
    </source>
</evidence>
<dbReference type="GO" id="GO:0005886">
    <property type="term" value="C:plasma membrane"/>
    <property type="evidence" value="ECO:0007669"/>
    <property type="project" value="UniProtKB-SubCell"/>
</dbReference>
<dbReference type="Pfam" id="PF13520">
    <property type="entry name" value="AA_permease_2"/>
    <property type="match status" value="1"/>
</dbReference>
<evidence type="ECO:0000256" key="2">
    <source>
        <dbReference type="ARBA" id="ARBA00008220"/>
    </source>
</evidence>
<feature type="transmembrane region" description="Helical" evidence="9">
    <location>
        <begin position="94"/>
        <end position="121"/>
    </location>
</feature>
<organism evidence="10 11">
    <name type="scientific">Pseudoduganella violacea</name>
    <dbReference type="NCBI Taxonomy" id="1715466"/>
    <lineage>
        <taxon>Bacteria</taxon>
        <taxon>Pseudomonadati</taxon>
        <taxon>Pseudomonadota</taxon>
        <taxon>Betaproteobacteria</taxon>
        <taxon>Burkholderiales</taxon>
        <taxon>Oxalobacteraceae</taxon>
        <taxon>Telluria group</taxon>
        <taxon>Pseudoduganella</taxon>
    </lineage>
</organism>
<dbReference type="PIRSF" id="PIRSF006060">
    <property type="entry name" value="AA_transporter"/>
    <property type="match status" value="1"/>
</dbReference>
<keyword evidence="6 9" id="KW-1133">Transmembrane helix</keyword>
<dbReference type="InterPro" id="IPR002293">
    <property type="entry name" value="AA/rel_permease1"/>
</dbReference>
<dbReference type="Proteomes" id="UP000541535">
    <property type="component" value="Unassembled WGS sequence"/>
</dbReference>
<dbReference type="InterPro" id="IPR050367">
    <property type="entry name" value="APC_superfamily"/>
</dbReference>
<evidence type="ECO:0000256" key="8">
    <source>
        <dbReference type="ARBA" id="ARBA00045636"/>
    </source>
</evidence>
<feature type="transmembrane region" description="Helical" evidence="9">
    <location>
        <begin position="360"/>
        <end position="384"/>
    </location>
</feature>
<feature type="transmembrane region" description="Helical" evidence="9">
    <location>
        <begin position="52"/>
        <end position="73"/>
    </location>
</feature>
<evidence type="ECO:0000313" key="10">
    <source>
        <dbReference type="EMBL" id="MBB3122018.1"/>
    </source>
</evidence>
<evidence type="ECO:0000256" key="5">
    <source>
        <dbReference type="ARBA" id="ARBA00022692"/>
    </source>
</evidence>
<keyword evidence="7 9" id="KW-0472">Membrane</keyword>
<feature type="transmembrane region" description="Helical" evidence="9">
    <location>
        <begin position="165"/>
        <end position="184"/>
    </location>
</feature>
<feature type="transmembrane region" description="Helical" evidence="9">
    <location>
        <begin position="424"/>
        <end position="442"/>
    </location>
</feature>
<feature type="transmembrane region" description="Helical" evidence="9">
    <location>
        <begin position="396"/>
        <end position="418"/>
    </location>
</feature>
<dbReference type="GO" id="GO:0022857">
    <property type="term" value="F:transmembrane transporter activity"/>
    <property type="evidence" value="ECO:0007669"/>
    <property type="project" value="InterPro"/>
</dbReference>
<keyword evidence="11" id="KW-1185">Reference proteome</keyword>
<sequence>MPTAPASPVPATTKSDKPLGFWMCTALIVGNMIGMGIFMLPAALAPHGLNSFSGWAITVIGCLFIAHVFAHLARAMPHEDGPYGYTKRCFGSGTAFFVMWCYWASIWISNAALAIGIVGYLSTLFPILTAMPLLQPATALAVIWFFVLVSLSGARLSGRVQLASAALKLLPMGAVVLLGGWVLFTDSSAYGAHLPSTPLTLDATAAAGTIALFAMLGVECATLPATKVVDPETTIPRATIAGTLIAAVVYVSVCTVPLLLLPQAELAQSNAPYADLFNRFWQPGTGRWLAIAVIISGLGALNGWTMLAGEVTASFATHGMFPALLKRPNRHGAPFWSLLLIGVLASTMVVMNYSRSLAEGFAFLTMVVTAASMPLYLVGGVAIFKLWKRGALRAKAALPVLLLFSAAMTCIFSVWALYGMGREAFIWSLVLGAASLPVFWLIRRGRKEPSKTSDAISGRIMNEL</sequence>
<comment type="similarity">
    <text evidence="2">Belongs to the amino acid-polyamine-organocation (APC) superfamily. Basic amino acid/polyamine antiporter (APA) (TC 2.A.3.2) family.</text>
</comment>
<name>A0A7W5FX91_9BURK</name>
<dbReference type="Gene3D" id="1.20.1740.10">
    <property type="entry name" value="Amino acid/polyamine transporter I"/>
    <property type="match status" value="1"/>
</dbReference>
<feature type="transmembrane region" description="Helical" evidence="9">
    <location>
        <begin position="133"/>
        <end position="153"/>
    </location>
</feature>
<evidence type="ECO:0000256" key="6">
    <source>
        <dbReference type="ARBA" id="ARBA00022989"/>
    </source>
</evidence>
<dbReference type="RefSeq" id="WP_183443693.1">
    <property type="nucleotide sequence ID" value="NZ_JACHXD010000023.1"/>
</dbReference>
<feature type="transmembrane region" description="Helical" evidence="9">
    <location>
        <begin position="238"/>
        <end position="260"/>
    </location>
</feature>